<sequence>MPHIICDSVMSPEQMRFISLRQRYSPTELHPIMLVVMLKYLSKVHL</sequence>
<reference evidence="2" key="1">
    <citation type="submission" date="2014-09" db="EMBL/GenBank/DDBJ databases">
        <authorList>
            <person name="Mudge J."/>
            <person name="Ramaraj T."/>
            <person name="Lindquist I.E."/>
            <person name="Bharti A.K."/>
            <person name="Sundararajan A."/>
            <person name="Cameron C.T."/>
            <person name="Woodward J.E."/>
            <person name="May G.D."/>
            <person name="Brubaker C."/>
            <person name="Broadhvest J."/>
            <person name="Wilkins T.A."/>
        </authorList>
    </citation>
    <scope>NUCLEOTIDE SEQUENCE</scope>
    <source>
        <strain evidence="2">cv. AKA8401</strain>
    </source>
</reference>
<proteinExistence type="predicted"/>
<dbReference type="AlphaFoldDB" id="A0A0B0P175"/>
<accession>A0A0B0P175</accession>
<evidence type="ECO:0000313" key="1">
    <source>
        <dbReference type="EMBL" id="KHG17874.1"/>
    </source>
</evidence>
<dbReference type="EMBL" id="KN409244">
    <property type="protein sequence ID" value="KHG17874.1"/>
    <property type="molecule type" value="Genomic_DNA"/>
</dbReference>
<gene>
    <name evidence="1" type="ORF">F383_22150</name>
</gene>
<evidence type="ECO:0000313" key="2">
    <source>
        <dbReference type="Proteomes" id="UP000032142"/>
    </source>
</evidence>
<organism evidence="1 2">
    <name type="scientific">Gossypium arboreum</name>
    <name type="common">Tree cotton</name>
    <name type="synonym">Gossypium nanking</name>
    <dbReference type="NCBI Taxonomy" id="29729"/>
    <lineage>
        <taxon>Eukaryota</taxon>
        <taxon>Viridiplantae</taxon>
        <taxon>Streptophyta</taxon>
        <taxon>Embryophyta</taxon>
        <taxon>Tracheophyta</taxon>
        <taxon>Spermatophyta</taxon>
        <taxon>Magnoliopsida</taxon>
        <taxon>eudicotyledons</taxon>
        <taxon>Gunneridae</taxon>
        <taxon>Pentapetalae</taxon>
        <taxon>rosids</taxon>
        <taxon>malvids</taxon>
        <taxon>Malvales</taxon>
        <taxon>Malvaceae</taxon>
        <taxon>Malvoideae</taxon>
        <taxon>Gossypium</taxon>
    </lineage>
</organism>
<name>A0A0B0P175_GOSAR</name>
<dbReference type="Proteomes" id="UP000032142">
    <property type="component" value="Unassembled WGS sequence"/>
</dbReference>
<keyword evidence="2" id="KW-1185">Reference proteome</keyword>
<protein>
    <submittedName>
        <fullName evidence="1">Uncharacterized protein</fullName>
    </submittedName>
</protein>